<sequence length="172" mass="18729">MTSHNVPETSIINTVVYMKNIHVLDRTEVSISGRLLAPPKNTSFLNMNGITLDTNTKTSEGTVVTMNAWKFGYSNDVVNDTGTTQTINNANIVQNLMSARNLRFLSDILKFGQCADAASLNVINARSAVGAFGLVACFAFLAFFSGNFISSSVVLTVYNFSPELSFFSTRFS</sequence>
<evidence type="ECO:0000313" key="3">
    <source>
        <dbReference type="Proteomes" id="UP000188320"/>
    </source>
</evidence>
<keyword evidence="1" id="KW-1133">Transmembrane helix</keyword>
<name>A0A1R1PFF9_ZANCU</name>
<evidence type="ECO:0000313" key="2">
    <source>
        <dbReference type="EMBL" id="OMH79659.1"/>
    </source>
</evidence>
<dbReference type="EMBL" id="LSSK01001471">
    <property type="protein sequence ID" value="OMH79659.1"/>
    <property type="molecule type" value="Genomic_DNA"/>
</dbReference>
<organism evidence="2 3">
    <name type="scientific">Zancudomyces culisetae</name>
    <name type="common">Gut fungus</name>
    <name type="synonym">Smittium culisetae</name>
    <dbReference type="NCBI Taxonomy" id="1213189"/>
    <lineage>
        <taxon>Eukaryota</taxon>
        <taxon>Fungi</taxon>
        <taxon>Fungi incertae sedis</taxon>
        <taxon>Zoopagomycota</taxon>
        <taxon>Kickxellomycotina</taxon>
        <taxon>Harpellomycetes</taxon>
        <taxon>Harpellales</taxon>
        <taxon>Legeriomycetaceae</taxon>
        <taxon>Zancudomyces</taxon>
    </lineage>
</organism>
<accession>A0A1R1PFF9</accession>
<keyword evidence="1" id="KW-0812">Transmembrane</keyword>
<reference evidence="3" key="1">
    <citation type="submission" date="2017-01" db="EMBL/GenBank/DDBJ databases">
        <authorList>
            <person name="Wang Y."/>
            <person name="White M."/>
            <person name="Kvist S."/>
            <person name="Moncalvo J.-M."/>
        </authorList>
    </citation>
    <scope>NUCLEOTIDE SEQUENCE [LARGE SCALE GENOMIC DNA]</scope>
    <source>
        <strain evidence="3">COL-18-3</strain>
    </source>
</reference>
<feature type="transmembrane region" description="Helical" evidence="1">
    <location>
        <begin position="129"/>
        <end position="158"/>
    </location>
</feature>
<proteinExistence type="predicted"/>
<dbReference type="AlphaFoldDB" id="A0A1R1PFF9"/>
<evidence type="ECO:0000256" key="1">
    <source>
        <dbReference type="SAM" id="Phobius"/>
    </source>
</evidence>
<comment type="caution">
    <text evidence="2">The sequence shown here is derived from an EMBL/GenBank/DDBJ whole genome shotgun (WGS) entry which is preliminary data.</text>
</comment>
<keyword evidence="1" id="KW-0472">Membrane</keyword>
<keyword evidence="3" id="KW-1185">Reference proteome</keyword>
<protein>
    <submittedName>
        <fullName evidence="2">Uncharacterized protein</fullName>
    </submittedName>
</protein>
<gene>
    <name evidence="2" type="ORF">AX774_g6922</name>
</gene>
<dbReference type="Proteomes" id="UP000188320">
    <property type="component" value="Unassembled WGS sequence"/>
</dbReference>